<dbReference type="EC" id="2.7.13.3" evidence="2"/>
<dbReference type="Pfam" id="PF13426">
    <property type="entry name" value="PAS_9"/>
    <property type="match status" value="2"/>
</dbReference>
<dbReference type="EMBL" id="JAYMGW010000028">
    <property type="protein sequence ID" value="MEC4266962.1"/>
    <property type="molecule type" value="Genomic_DNA"/>
</dbReference>
<dbReference type="NCBIfam" id="TIGR00229">
    <property type="entry name" value="sensory_box"/>
    <property type="match status" value="3"/>
</dbReference>
<reference evidence="8 9" key="1">
    <citation type="submission" date="2024-01" db="EMBL/GenBank/DDBJ databases">
        <title>The strains designed SYSU M86414 and SYSU M84420 isolated from the marine sediment in San Sha City (Hainan Province, China).</title>
        <authorList>
            <person name="Guo D."/>
        </authorList>
    </citation>
    <scope>NUCLEOTIDE SEQUENCE [LARGE SCALE GENOMIC DNA]</scope>
    <source>
        <strain evidence="8 9">SYSU M84420</strain>
    </source>
</reference>
<evidence type="ECO:0000256" key="4">
    <source>
        <dbReference type="ARBA" id="ARBA00022679"/>
    </source>
</evidence>
<feature type="non-terminal residue" evidence="8">
    <location>
        <position position="427"/>
    </location>
</feature>
<dbReference type="SUPFAM" id="SSF55785">
    <property type="entry name" value="PYP-like sensor domain (PAS domain)"/>
    <property type="match status" value="3"/>
</dbReference>
<proteinExistence type="predicted"/>
<accession>A0ABU6IV05</accession>
<feature type="domain" description="PAS" evidence="6">
    <location>
        <begin position="1"/>
        <end position="55"/>
    </location>
</feature>
<dbReference type="InterPro" id="IPR000014">
    <property type="entry name" value="PAS"/>
</dbReference>
<evidence type="ECO:0000313" key="8">
    <source>
        <dbReference type="EMBL" id="MEC4266962.1"/>
    </source>
</evidence>
<dbReference type="PROSITE" id="PS50112">
    <property type="entry name" value="PAS"/>
    <property type="match status" value="2"/>
</dbReference>
<name>A0ABU6IV05_9FLAO</name>
<keyword evidence="4" id="KW-0808">Transferase</keyword>
<dbReference type="Pfam" id="PF08447">
    <property type="entry name" value="PAS_3"/>
    <property type="match status" value="1"/>
</dbReference>
<keyword evidence="3" id="KW-0597">Phosphoprotein</keyword>
<dbReference type="SMART" id="SM00091">
    <property type="entry name" value="PAS"/>
    <property type="match status" value="3"/>
</dbReference>
<evidence type="ECO:0000256" key="1">
    <source>
        <dbReference type="ARBA" id="ARBA00000085"/>
    </source>
</evidence>
<dbReference type="PANTHER" id="PTHR43304">
    <property type="entry name" value="PHYTOCHROME-LIKE PROTEIN CPH1"/>
    <property type="match status" value="1"/>
</dbReference>
<dbReference type="PROSITE" id="PS50113">
    <property type="entry name" value="PAC"/>
    <property type="match status" value="2"/>
</dbReference>
<comment type="catalytic activity">
    <reaction evidence="1">
        <text>ATP + protein L-histidine = ADP + protein N-phospho-L-histidine.</text>
        <dbReference type="EC" id="2.7.13.3"/>
    </reaction>
</comment>
<evidence type="ECO:0000259" key="7">
    <source>
        <dbReference type="PROSITE" id="PS50113"/>
    </source>
</evidence>
<dbReference type="Proteomes" id="UP001355298">
    <property type="component" value="Unassembled WGS sequence"/>
</dbReference>
<evidence type="ECO:0000256" key="3">
    <source>
        <dbReference type="ARBA" id="ARBA00022553"/>
    </source>
</evidence>
<comment type="caution">
    <text evidence="8">The sequence shown here is derived from an EMBL/GenBank/DDBJ whole genome shotgun (WGS) entry which is preliminary data.</text>
</comment>
<feature type="domain" description="PAC" evidence="7">
    <location>
        <begin position="201"/>
        <end position="253"/>
    </location>
</feature>
<keyword evidence="5" id="KW-0418">Kinase</keyword>
<dbReference type="InterPro" id="IPR052162">
    <property type="entry name" value="Sensor_kinase/Photoreceptor"/>
</dbReference>
<evidence type="ECO:0000313" key="9">
    <source>
        <dbReference type="Proteomes" id="UP001355298"/>
    </source>
</evidence>
<dbReference type="RefSeq" id="WP_326407887.1">
    <property type="nucleotide sequence ID" value="NZ_JAYMGW010000028.1"/>
</dbReference>
<feature type="domain" description="PAS" evidence="6">
    <location>
        <begin position="250"/>
        <end position="326"/>
    </location>
</feature>
<gene>
    <name evidence="8" type="ORF">VOP03_16540</name>
</gene>
<dbReference type="InterPro" id="IPR000700">
    <property type="entry name" value="PAS-assoc_C"/>
</dbReference>
<dbReference type="InterPro" id="IPR035965">
    <property type="entry name" value="PAS-like_dom_sf"/>
</dbReference>
<dbReference type="CDD" id="cd00130">
    <property type="entry name" value="PAS"/>
    <property type="match status" value="3"/>
</dbReference>
<dbReference type="Gene3D" id="3.30.450.20">
    <property type="entry name" value="PAS domain"/>
    <property type="match status" value="3"/>
</dbReference>
<keyword evidence="9" id="KW-1185">Reference proteome</keyword>
<organism evidence="8 9">
    <name type="scientific">Flagellimonas halotolerans</name>
    <dbReference type="NCBI Taxonomy" id="3112164"/>
    <lineage>
        <taxon>Bacteria</taxon>
        <taxon>Pseudomonadati</taxon>
        <taxon>Bacteroidota</taxon>
        <taxon>Flavobacteriia</taxon>
        <taxon>Flavobacteriales</taxon>
        <taxon>Flavobacteriaceae</taxon>
        <taxon>Flagellimonas</taxon>
    </lineage>
</organism>
<dbReference type="Gene3D" id="2.10.70.100">
    <property type="match status" value="1"/>
</dbReference>
<dbReference type="PANTHER" id="PTHR43304:SF1">
    <property type="entry name" value="PAC DOMAIN-CONTAINING PROTEIN"/>
    <property type="match status" value="1"/>
</dbReference>
<protein>
    <recommendedName>
        <fullName evidence="2">histidine kinase</fullName>
        <ecNumber evidence="2">2.7.13.3</ecNumber>
    </recommendedName>
</protein>
<evidence type="ECO:0000259" key="6">
    <source>
        <dbReference type="PROSITE" id="PS50112"/>
    </source>
</evidence>
<sequence length="427" mass="48563">MKDYSPLFHDNPNPIWVHEMDSKKILEVNKAALDLYGYSRNEFLSLSFQDLLSDDGDLGSSALFIDLGTKKTASSQKAIVFGKMGNPIQCKFSFQKVFFQDSDCIMVTATNIEDAQAMNSEEQSFSDYLRVRASQIAKLGYWKLDIATGTLLWSDEVYHIWGEEKDKFNVTFDSFYNSIHPDDRLLFDQEQGSAMEGMQELDFVHRIIRGDGKIKWVHEKGRLITNSRGKPLSFEGTAQDITAQIEEEQQLKLLESVVTHTNDAVMITDSGPLEEEGPKIVYVNRAFTQMTGYTPEEVIGRTPDMLRGPKTDRNELERFYKTLTKGEPCEVIIANYRKNGSPFWINIAASPVKDVQGRVSHYIAIQRDVSSKINAQIERDFLSKISTTFKDNEDLGSSLEQVCRLVTHHGDFTFCEVWLPSSHKNSL</sequence>
<dbReference type="SMART" id="SM00086">
    <property type="entry name" value="PAC"/>
    <property type="match status" value="2"/>
</dbReference>
<dbReference type="InterPro" id="IPR013655">
    <property type="entry name" value="PAS_fold_3"/>
</dbReference>
<evidence type="ECO:0000256" key="2">
    <source>
        <dbReference type="ARBA" id="ARBA00012438"/>
    </source>
</evidence>
<dbReference type="InterPro" id="IPR001610">
    <property type="entry name" value="PAC"/>
</dbReference>
<feature type="domain" description="PAC" evidence="7">
    <location>
        <begin position="327"/>
        <end position="381"/>
    </location>
</feature>
<evidence type="ECO:0000256" key="5">
    <source>
        <dbReference type="ARBA" id="ARBA00022777"/>
    </source>
</evidence>